<dbReference type="EMBL" id="HBJA01122181">
    <property type="protein sequence ID" value="CAE0830783.1"/>
    <property type="molecule type" value="Transcribed_RNA"/>
</dbReference>
<sequence length="97" mass="11217">MPVCTLVHVWVKPENVEAFMAASRANHENSIKEPGNLRFDLLQDPEEPTKFIFYEMYETEEAVAAHKQTAHYQTWRDTVADMMAQPRKGQKMTVHAP</sequence>
<evidence type="ECO:0000313" key="2">
    <source>
        <dbReference type="EMBL" id="CAE0830783.1"/>
    </source>
</evidence>
<feature type="domain" description="ABM" evidence="1">
    <location>
        <begin position="3"/>
        <end position="91"/>
    </location>
</feature>
<dbReference type="PROSITE" id="PS51725">
    <property type="entry name" value="ABM"/>
    <property type="match status" value="1"/>
</dbReference>
<proteinExistence type="predicted"/>
<accession>A0A7S4LI84</accession>
<dbReference type="InterPro" id="IPR011008">
    <property type="entry name" value="Dimeric_a/b-barrel"/>
</dbReference>
<dbReference type="AlphaFoldDB" id="A0A7S4LI84"/>
<dbReference type="GO" id="GO:0016491">
    <property type="term" value="F:oxidoreductase activity"/>
    <property type="evidence" value="ECO:0007669"/>
    <property type="project" value="TreeGrafter"/>
</dbReference>
<dbReference type="SUPFAM" id="SSF54909">
    <property type="entry name" value="Dimeric alpha+beta barrel"/>
    <property type="match status" value="1"/>
</dbReference>
<dbReference type="InterPro" id="IPR050744">
    <property type="entry name" value="AI-2_Isomerase_LsrG"/>
</dbReference>
<dbReference type="GO" id="GO:0005829">
    <property type="term" value="C:cytosol"/>
    <property type="evidence" value="ECO:0007669"/>
    <property type="project" value="TreeGrafter"/>
</dbReference>
<dbReference type="PANTHER" id="PTHR33336:SF1">
    <property type="entry name" value="(4S)-4-HYDROXY-5-PHOSPHONOOXYPENTANE-2,3-DIONE ISOMERASE"/>
    <property type="match status" value="1"/>
</dbReference>
<protein>
    <recommendedName>
        <fullName evidence="1">ABM domain-containing protein</fullName>
    </recommendedName>
</protein>
<organism evidence="2">
    <name type="scientific">Eutreptiella gymnastica</name>
    <dbReference type="NCBI Taxonomy" id="73025"/>
    <lineage>
        <taxon>Eukaryota</taxon>
        <taxon>Discoba</taxon>
        <taxon>Euglenozoa</taxon>
        <taxon>Euglenida</taxon>
        <taxon>Spirocuta</taxon>
        <taxon>Euglenophyceae</taxon>
        <taxon>Eutreptiales</taxon>
        <taxon>Eutreptiaceae</taxon>
        <taxon>Eutreptiella</taxon>
    </lineage>
</organism>
<dbReference type="InterPro" id="IPR007138">
    <property type="entry name" value="ABM_dom"/>
</dbReference>
<evidence type="ECO:0000259" key="1">
    <source>
        <dbReference type="PROSITE" id="PS51725"/>
    </source>
</evidence>
<dbReference type="Pfam" id="PF03992">
    <property type="entry name" value="ABM"/>
    <property type="match status" value="1"/>
</dbReference>
<dbReference type="PANTHER" id="PTHR33336">
    <property type="entry name" value="QUINOL MONOOXYGENASE YGIN-RELATED"/>
    <property type="match status" value="1"/>
</dbReference>
<reference evidence="2" key="1">
    <citation type="submission" date="2021-01" db="EMBL/GenBank/DDBJ databases">
        <authorList>
            <person name="Corre E."/>
            <person name="Pelletier E."/>
            <person name="Niang G."/>
            <person name="Scheremetjew M."/>
            <person name="Finn R."/>
            <person name="Kale V."/>
            <person name="Holt S."/>
            <person name="Cochrane G."/>
            <person name="Meng A."/>
            <person name="Brown T."/>
            <person name="Cohen L."/>
        </authorList>
    </citation>
    <scope>NUCLEOTIDE SEQUENCE</scope>
    <source>
        <strain evidence="2">CCMP1594</strain>
    </source>
</reference>
<dbReference type="Gene3D" id="3.30.70.100">
    <property type="match status" value="1"/>
</dbReference>
<name>A0A7S4LI84_9EUGL</name>
<gene>
    <name evidence="2" type="ORF">EGYM00163_LOCUS42064</name>
</gene>